<proteinExistence type="predicted"/>
<dbReference type="CDD" id="cd17473">
    <property type="entry name" value="MFS_arabinose_efflux_permease_like"/>
    <property type="match status" value="1"/>
</dbReference>
<evidence type="ECO:0000313" key="8">
    <source>
        <dbReference type="EMBL" id="MBB4267433.1"/>
    </source>
</evidence>
<protein>
    <submittedName>
        <fullName evidence="8">MFS family permease</fullName>
    </submittedName>
</protein>
<feature type="transmembrane region" description="Helical" evidence="6">
    <location>
        <begin position="384"/>
        <end position="406"/>
    </location>
</feature>
<evidence type="ECO:0000259" key="7">
    <source>
        <dbReference type="PROSITE" id="PS50850"/>
    </source>
</evidence>
<feature type="domain" description="Major facilitator superfamily (MFS) profile" evidence="7">
    <location>
        <begin position="25"/>
        <end position="409"/>
    </location>
</feature>
<dbReference type="PROSITE" id="PS50850">
    <property type="entry name" value="MFS"/>
    <property type="match status" value="1"/>
</dbReference>
<dbReference type="PANTHER" id="PTHR43124">
    <property type="entry name" value="PURINE EFFLUX PUMP PBUE"/>
    <property type="match status" value="1"/>
</dbReference>
<feature type="transmembrane region" description="Helical" evidence="6">
    <location>
        <begin position="124"/>
        <end position="144"/>
    </location>
</feature>
<comment type="subcellular location">
    <subcellularLocation>
        <location evidence="1">Cell membrane</location>
        <topology evidence="1">Multi-pass membrane protein</topology>
    </subcellularLocation>
</comment>
<keyword evidence="4 6" id="KW-1133">Transmembrane helix</keyword>
<feature type="transmembrane region" description="Helical" evidence="6">
    <location>
        <begin position="63"/>
        <end position="86"/>
    </location>
</feature>
<feature type="transmembrane region" description="Helical" evidence="6">
    <location>
        <begin position="156"/>
        <end position="177"/>
    </location>
</feature>
<dbReference type="AlphaFoldDB" id="A0A7W6RGJ3"/>
<name>A0A7W6RGJ3_9PROT</name>
<feature type="transmembrane region" description="Helical" evidence="6">
    <location>
        <begin position="93"/>
        <end position="112"/>
    </location>
</feature>
<evidence type="ECO:0000256" key="3">
    <source>
        <dbReference type="ARBA" id="ARBA00022692"/>
    </source>
</evidence>
<gene>
    <name evidence="8" type="ORF">GGD89_003077</name>
</gene>
<dbReference type="InterPro" id="IPR011701">
    <property type="entry name" value="MFS"/>
</dbReference>
<feature type="transmembrane region" description="Helical" evidence="6">
    <location>
        <begin position="260"/>
        <end position="282"/>
    </location>
</feature>
<keyword evidence="5 6" id="KW-0472">Membrane</keyword>
<evidence type="ECO:0000256" key="5">
    <source>
        <dbReference type="ARBA" id="ARBA00023136"/>
    </source>
</evidence>
<feature type="transmembrane region" description="Helical" evidence="6">
    <location>
        <begin position="354"/>
        <end position="372"/>
    </location>
</feature>
<feature type="transmembrane region" description="Helical" evidence="6">
    <location>
        <begin position="294"/>
        <end position="314"/>
    </location>
</feature>
<evidence type="ECO:0000313" key="9">
    <source>
        <dbReference type="Proteomes" id="UP000554286"/>
    </source>
</evidence>
<sequence>MTAAQDADEQRHGYGGAVVTPGIVVRITLLLAASLTVMAGATISPSLPSLYDHYQDTEGMAFLSRLVLTLPALFIALGSPLAGIVVDRLGRKPVIITGAALYVLGGTTGLYVDSLAALLAGRAVLGLAVACIMTTTVTLIGDYWRGEQRGRMMGWMSAFMSWGGVVFVLLGGALAEWHWRGPFGVYLTALGLLPFLVLALHEPARPSAVPERTASLSSNDDSRSANWSIILVIYLAAFLLNMTFYMVPTQAPFLLRELGTVAPFATGLVIAVMNVAGGVASIQYGRLRRWLSPPAVFGAAFCSIALGFGGVFLATSQTGFMLAMVLAGLGVGAAFPNITTWLMTVAPPRWRGRLVGGTTMSIFLGQFMSPVLSQPLVDWAGQGGAFGVVAGGQVVVGAGFWGLAWAMCRHAAPGHPATGRR</sequence>
<keyword evidence="9" id="KW-1185">Reference proteome</keyword>
<keyword evidence="2" id="KW-1003">Cell membrane</keyword>
<organism evidence="8 9">
    <name type="scientific">Roseospira visakhapatnamensis</name>
    <dbReference type="NCBI Taxonomy" id="390880"/>
    <lineage>
        <taxon>Bacteria</taxon>
        <taxon>Pseudomonadati</taxon>
        <taxon>Pseudomonadota</taxon>
        <taxon>Alphaproteobacteria</taxon>
        <taxon>Rhodospirillales</taxon>
        <taxon>Rhodospirillaceae</taxon>
        <taxon>Roseospira</taxon>
    </lineage>
</organism>
<evidence type="ECO:0000256" key="6">
    <source>
        <dbReference type="SAM" id="Phobius"/>
    </source>
</evidence>
<dbReference type="RefSeq" id="WP_184046813.1">
    <property type="nucleotide sequence ID" value="NZ_JACIGK010000026.1"/>
</dbReference>
<dbReference type="PANTHER" id="PTHR43124:SF3">
    <property type="entry name" value="CHLORAMPHENICOL EFFLUX PUMP RV0191"/>
    <property type="match status" value="1"/>
</dbReference>
<feature type="transmembrane region" description="Helical" evidence="6">
    <location>
        <begin position="183"/>
        <end position="204"/>
    </location>
</feature>
<evidence type="ECO:0000256" key="1">
    <source>
        <dbReference type="ARBA" id="ARBA00004651"/>
    </source>
</evidence>
<dbReference type="Gene3D" id="1.20.1250.20">
    <property type="entry name" value="MFS general substrate transporter like domains"/>
    <property type="match status" value="1"/>
</dbReference>
<dbReference type="GO" id="GO:0005886">
    <property type="term" value="C:plasma membrane"/>
    <property type="evidence" value="ECO:0007669"/>
    <property type="project" value="UniProtKB-SubCell"/>
</dbReference>
<dbReference type="InterPro" id="IPR005829">
    <property type="entry name" value="Sugar_transporter_CS"/>
</dbReference>
<reference evidence="8 9" key="1">
    <citation type="submission" date="2020-08" db="EMBL/GenBank/DDBJ databases">
        <title>Genome sequencing of Purple Non-Sulfur Bacteria from various extreme environments.</title>
        <authorList>
            <person name="Mayer M."/>
        </authorList>
    </citation>
    <scope>NUCLEOTIDE SEQUENCE [LARGE SCALE GENOMIC DNA]</scope>
    <source>
        <strain evidence="8 9">JA131</strain>
    </source>
</reference>
<dbReference type="InterPro" id="IPR036259">
    <property type="entry name" value="MFS_trans_sf"/>
</dbReference>
<feature type="transmembrane region" description="Helical" evidence="6">
    <location>
        <begin position="225"/>
        <end position="248"/>
    </location>
</feature>
<dbReference type="SUPFAM" id="SSF103473">
    <property type="entry name" value="MFS general substrate transporter"/>
    <property type="match status" value="1"/>
</dbReference>
<feature type="transmembrane region" description="Helical" evidence="6">
    <location>
        <begin position="320"/>
        <end position="342"/>
    </location>
</feature>
<dbReference type="InterPro" id="IPR020846">
    <property type="entry name" value="MFS_dom"/>
</dbReference>
<dbReference type="Pfam" id="PF07690">
    <property type="entry name" value="MFS_1"/>
    <property type="match status" value="1"/>
</dbReference>
<evidence type="ECO:0000256" key="4">
    <source>
        <dbReference type="ARBA" id="ARBA00022989"/>
    </source>
</evidence>
<keyword evidence="3 6" id="KW-0812">Transmembrane</keyword>
<feature type="transmembrane region" description="Helical" evidence="6">
    <location>
        <begin position="23"/>
        <end position="43"/>
    </location>
</feature>
<dbReference type="EMBL" id="JACIGK010000026">
    <property type="protein sequence ID" value="MBB4267433.1"/>
    <property type="molecule type" value="Genomic_DNA"/>
</dbReference>
<dbReference type="Proteomes" id="UP000554286">
    <property type="component" value="Unassembled WGS sequence"/>
</dbReference>
<dbReference type="InterPro" id="IPR050189">
    <property type="entry name" value="MFS_Efflux_Transporters"/>
</dbReference>
<comment type="caution">
    <text evidence="8">The sequence shown here is derived from an EMBL/GenBank/DDBJ whole genome shotgun (WGS) entry which is preliminary data.</text>
</comment>
<dbReference type="GO" id="GO:0022857">
    <property type="term" value="F:transmembrane transporter activity"/>
    <property type="evidence" value="ECO:0007669"/>
    <property type="project" value="InterPro"/>
</dbReference>
<dbReference type="PROSITE" id="PS00216">
    <property type="entry name" value="SUGAR_TRANSPORT_1"/>
    <property type="match status" value="1"/>
</dbReference>
<evidence type="ECO:0000256" key="2">
    <source>
        <dbReference type="ARBA" id="ARBA00022475"/>
    </source>
</evidence>
<accession>A0A7W6RGJ3</accession>